<keyword evidence="5" id="KW-1185">Reference proteome</keyword>
<dbReference type="SUPFAM" id="SSF54427">
    <property type="entry name" value="NTF2-like"/>
    <property type="match status" value="1"/>
</dbReference>
<name>A0A2C5XUV0_9HYPO</name>
<evidence type="ECO:0000256" key="2">
    <source>
        <dbReference type="ARBA" id="ARBA00023239"/>
    </source>
</evidence>
<accession>A0A2C5XUV0</accession>
<dbReference type="InterPro" id="IPR032710">
    <property type="entry name" value="NTF2-like_dom_sf"/>
</dbReference>
<dbReference type="GO" id="GO:0016829">
    <property type="term" value="F:lyase activity"/>
    <property type="evidence" value="ECO:0007669"/>
    <property type="project" value="UniProtKB-KW"/>
</dbReference>
<dbReference type="EMBL" id="NJES01000728">
    <property type="protein sequence ID" value="PHH69668.1"/>
    <property type="molecule type" value="Genomic_DNA"/>
</dbReference>
<protein>
    <recommendedName>
        <fullName evidence="3">Scytalone dehydratase-like domain-containing protein</fullName>
    </recommendedName>
</protein>
<dbReference type="OrthoDB" id="5281072at2759"/>
<dbReference type="InterPro" id="IPR049884">
    <property type="entry name" value="Scytalone_dh"/>
</dbReference>
<comment type="similarity">
    <text evidence="1">Belongs to the scytalone dehydratase family.</text>
</comment>
<evidence type="ECO:0000256" key="1">
    <source>
        <dbReference type="ARBA" id="ARBA00008584"/>
    </source>
</evidence>
<organism evidence="4 5">
    <name type="scientific">Ophiocordyceps camponoti-rufipedis</name>
    <dbReference type="NCBI Taxonomy" id="2004952"/>
    <lineage>
        <taxon>Eukaryota</taxon>
        <taxon>Fungi</taxon>
        <taxon>Dikarya</taxon>
        <taxon>Ascomycota</taxon>
        <taxon>Pezizomycotina</taxon>
        <taxon>Sordariomycetes</taxon>
        <taxon>Hypocreomycetidae</taxon>
        <taxon>Hypocreales</taxon>
        <taxon>Ophiocordycipitaceae</taxon>
        <taxon>Ophiocordyceps</taxon>
    </lineage>
</organism>
<proteinExistence type="inferred from homology"/>
<dbReference type="Proteomes" id="UP000226431">
    <property type="component" value="Unassembled WGS sequence"/>
</dbReference>
<dbReference type="STRING" id="2004952.A0A2C5XUV0"/>
<gene>
    <name evidence="4" type="ORF">CDD80_6569</name>
</gene>
<reference evidence="4 5" key="1">
    <citation type="submission" date="2017-06" db="EMBL/GenBank/DDBJ databases">
        <title>Ant-infecting Ophiocordyceps genomes reveal a high diversity of potential behavioral manipulation genes and a possible major role for enterotoxins.</title>
        <authorList>
            <person name="De Bekker C."/>
            <person name="Evans H.C."/>
            <person name="Brachmann A."/>
            <person name="Hughes D.P."/>
        </authorList>
    </citation>
    <scope>NUCLEOTIDE SEQUENCE [LARGE SCALE GENOMIC DNA]</scope>
    <source>
        <strain evidence="4 5">Map16</strain>
    </source>
</reference>
<comment type="caution">
    <text evidence="4">The sequence shown here is derived from an EMBL/GenBank/DDBJ whole genome shotgun (WGS) entry which is preliminary data.</text>
</comment>
<dbReference type="Pfam" id="PF02982">
    <property type="entry name" value="Scytalone_dh"/>
    <property type="match status" value="1"/>
</dbReference>
<dbReference type="Gene3D" id="3.10.450.50">
    <property type="match status" value="1"/>
</dbReference>
<evidence type="ECO:0000313" key="5">
    <source>
        <dbReference type="Proteomes" id="UP000226431"/>
    </source>
</evidence>
<sequence>MTKAHYLLFSPLGRDAGLVTAPRVPAAERALSSRRAAQIRACELPLWDRGGHADDFLGGWQSSVLKAAYKLQAPVRGAPDSSHSRVDYLELNDLLFEWGDSYDSKVSQPLPLVPQHGVSSDKDRDADVGQDWDRLRGIIAPTLYVDYSQIGKGVWKEMPAEEFMAMVSSDGFLGDPCVKTQHLLGATRWEPVSETEVIGNHQLRAAHQVYEEPELINVKVKGHGHATNKHFYKKVDGVWKFAGLAPLVRWNEHEFEKVFKGSYLKEDEKK</sequence>
<keyword evidence="2" id="KW-0456">Lyase</keyword>
<feature type="domain" description="Scytalone dehydratase-like" evidence="3">
    <location>
        <begin position="128"/>
        <end position="261"/>
    </location>
</feature>
<evidence type="ECO:0000259" key="3">
    <source>
        <dbReference type="Pfam" id="PF02982"/>
    </source>
</evidence>
<evidence type="ECO:0000313" key="4">
    <source>
        <dbReference type="EMBL" id="PHH69668.1"/>
    </source>
</evidence>
<dbReference type="AlphaFoldDB" id="A0A2C5XUV0"/>